<evidence type="ECO:0000313" key="1">
    <source>
        <dbReference type="EMBL" id="RNF05490.1"/>
    </source>
</evidence>
<dbReference type="RefSeq" id="XP_029238718.1">
    <property type="nucleotide sequence ID" value="XM_029381454.1"/>
</dbReference>
<proteinExistence type="predicted"/>
<evidence type="ECO:0000313" key="2">
    <source>
        <dbReference type="Proteomes" id="UP000283634"/>
    </source>
</evidence>
<accession>A0A3R7KFK6</accession>
<reference evidence="1 2" key="1">
    <citation type="journal article" date="2018" name="BMC Genomics">
        <title>Genomic comparison of Trypanosoma conorhini and Trypanosoma rangeli to Trypanosoma cruzi strains of high and low virulence.</title>
        <authorList>
            <person name="Bradwell K.R."/>
            <person name="Koparde V.N."/>
            <person name="Matveyev A.V."/>
            <person name="Serrano M.G."/>
            <person name="Alves J.M."/>
            <person name="Parikh H."/>
            <person name="Huang B."/>
            <person name="Lee V."/>
            <person name="Espinosa-Alvarez O."/>
            <person name="Ortiz P.A."/>
            <person name="Costa-Martins A.G."/>
            <person name="Teixeira M.M."/>
            <person name="Buck G.A."/>
        </authorList>
    </citation>
    <scope>NUCLEOTIDE SEQUENCE [LARGE SCALE GENOMIC DNA]</scope>
    <source>
        <strain evidence="1 2">AM80</strain>
    </source>
</reference>
<name>A0A3R7KFK6_TRYRA</name>
<protein>
    <submittedName>
        <fullName evidence="1">Uncharacterized protein</fullName>
    </submittedName>
</protein>
<dbReference type="GeneID" id="40328463"/>
<sequence length="135" mass="15519">METPSTIKHSNGIVRRPSQTSVRLVKPSGRLPQLPIATRDLHGSNSHEKVIFQLPLCTVRQLLHSKTKKNMTATSSICNSCVQWNKSIYCFWKVTLGSSKIYSKYYAAWRQKHGSKCHRDENIISVQQRQKGHHY</sequence>
<comment type="caution">
    <text evidence="1">The sequence shown here is derived from an EMBL/GenBank/DDBJ whole genome shotgun (WGS) entry which is preliminary data.</text>
</comment>
<keyword evidence="2" id="KW-1185">Reference proteome</keyword>
<dbReference type="AlphaFoldDB" id="A0A3R7KFK6"/>
<dbReference type="Proteomes" id="UP000283634">
    <property type="component" value="Unassembled WGS sequence"/>
</dbReference>
<gene>
    <name evidence="1" type="ORF">TraAM80_04530</name>
</gene>
<organism evidence="1 2">
    <name type="scientific">Trypanosoma rangeli</name>
    <dbReference type="NCBI Taxonomy" id="5698"/>
    <lineage>
        <taxon>Eukaryota</taxon>
        <taxon>Discoba</taxon>
        <taxon>Euglenozoa</taxon>
        <taxon>Kinetoplastea</taxon>
        <taxon>Metakinetoplastina</taxon>
        <taxon>Trypanosomatida</taxon>
        <taxon>Trypanosomatidae</taxon>
        <taxon>Trypanosoma</taxon>
        <taxon>Herpetosoma</taxon>
    </lineage>
</organism>
<dbReference type="EMBL" id="MKGL01000133">
    <property type="protein sequence ID" value="RNF05490.1"/>
    <property type="molecule type" value="Genomic_DNA"/>
</dbReference>